<dbReference type="AlphaFoldDB" id="A0A182KIY7"/>
<dbReference type="Proteomes" id="UP000075881">
    <property type="component" value="Unassembled WGS sequence"/>
</dbReference>
<dbReference type="VEuPathDB" id="VectorBase:ACHR014392"/>
<reference evidence="2" key="2">
    <citation type="submission" date="2020-05" db="UniProtKB">
        <authorList>
            <consortium name="EnsemblMetazoa"/>
        </authorList>
    </citation>
    <scope>IDENTIFICATION</scope>
    <source>
        <strain evidence="2">ACHKN1017</strain>
    </source>
</reference>
<accession>A0A182KIY7</accession>
<reference evidence="3" key="1">
    <citation type="submission" date="2013-03" db="EMBL/GenBank/DDBJ databases">
        <title>The Genome Sequence of Anopheles christyi ACHKN1017.</title>
        <authorList>
            <consortium name="The Broad Institute Genomics Platform"/>
            <person name="Neafsey D.E."/>
            <person name="Besansky N."/>
            <person name="Walker B."/>
            <person name="Young S.K."/>
            <person name="Zeng Q."/>
            <person name="Gargeya S."/>
            <person name="Fitzgerald M."/>
            <person name="Haas B."/>
            <person name="Abouelleil A."/>
            <person name="Allen A.W."/>
            <person name="Alvarado L."/>
            <person name="Arachchi H.M."/>
            <person name="Berlin A.M."/>
            <person name="Chapman S.B."/>
            <person name="Gainer-Dewar J."/>
            <person name="Goldberg J."/>
            <person name="Griggs A."/>
            <person name="Gujja S."/>
            <person name="Hansen M."/>
            <person name="Howarth C."/>
            <person name="Imamovic A."/>
            <person name="Ireland A."/>
            <person name="Larimer J."/>
            <person name="McCowan C."/>
            <person name="Murphy C."/>
            <person name="Pearson M."/>
            <person name="Poon T.W."/>
            <person name="Priest M."/>
            <person name="Roberts A."/>
            <person name="Saif S."/>
            <person name="Shea T."/>
            <person name="Sisk P."/>
            <person name="Sykes S."/>
            <person name="Wortman J."/>
            <person name="Nusbaum C."/>
            <person name="Birren B."/>
        </authorList>
    </citation>
    <scope>NUCLEOTIDE SEQUENCE [LARGE SCALE GENOMIC DNA]</scope>
    <source>
        <strain evidence="3">ACHKN1017</strain>
    </source>
</reference>
<evidence type="ECO:0000313" key="2">
    <source>
        <dbReference type="EnsemblMetazoa" id="ACHR014392-PB"/>
    </source>
</evidence>
<dbReference type="EnsemblMetazoa" id="ACHR014392-RA">
    <property type="protein sequence ID" value="ACHR014392-PA"/>
    <property type="gene ID" value="ACHR014392"/>
</dbReference>
<name>A0A182KIY7_9DIPT</name>
<sequence>MVSRPPSACARTGHSCRGTLSSVPSPCGPGTSRSRTRSAAPHSTDTDGLAQTSC</sequence>
<dbReference type="EnsemblMetazoa" id="ACHR014392-RB">
    <property type="protein sequence ID" value="ACHR014392-PB"/>
    <property type="gene ID" value="ACHR014392"/>
</dbReference>
<protein>
    <submittedName>
        <fullName evidence="2">Uncharacterized protein</fullName>
    </submittedName>
</protein>
<organism evidence="2 3">
    <name type="scientific">Anopheles christyi</name>
    <dbReference type="NCBI Taxonomy" id="43041"/>
    <lineage>
        <taxon>Eukaryota</taxon>
        <taxon>Metazoa</taxon>
        <taxon>Ecdysozoa</taxon>
        <taxon>Arthropoda</taxon>
        <taxon>Hexapoda</taxon>
        <taxon>Insecta</taxon>
        <taxon>Pterygota</taxon>
        <taxon>Neoptera</taxon>
        <taxon>Endopterygota</taxon>
        <taxon>Diptera</taxon>
        <taxon>Nematocera</taxon>
        <taxon>Culicoidea</taxon>
        <taxon>Culicidae</taxon>
        <taxon>Anophelinae</taxon>
        <taxon>Anopheles</taxon>
    </lineage>
</organism>
<keyword evidence="3" id="KW-1185">Reference proteome</keyword>
<proteinExistence type="predicted"/>
<feature type="region of interest" description="Disordered" evidence="1">
    <location>
        <begin position="1"/>
        <end position="54"/>
    </location>
</feature>
<evidence type="ECO:0000313" key="3">
    <source>
        <dbReference type="Proteomes" id="UP000075881"/>
    </source>
</evidence>
<evidence type="ECO:0000256" key="1">
    <source>
        <dbReference type="SAM" id="MobiDB-lite"/>
    </source>
</evidence>